<dbReference type="GO" id="GO:0046655">
    <property type="term" value="P:folic acid metabolic process"/>
    <property type="evidence" value="ECO:0007669"/>
    <property type="project" value="TreeGrafter"/>
</dbReference>
<accession>A0A7T6Z5Y1</accession>
<dbReference type="InterPro" id="IPR001796">
    <property type="entry name" value="DHFR_dom"/>
</dbReference>
<dbReference type="Pfam" id="PF00186">
    <property type="entry name" value="DHFR_1"/>
    <property type="match status" value="1"/>
</dbReference>
<dbReference type="PANTHER" id="PTHR48069">
    <property type="entry name" value="DIHYDROFOLATE REDUCTASE"/>
    <property type="match status" value="1"/>
</dbReference>
<dbReference type="GO" id="GO:0004146">
    <property type="term" value="F:dihydrofolate reductase activity"/>
    <property type="evidence" value="ECO:0007669"/>
    <property type="project" value="UniProtKB-EC"/>
</dbReference>
<dbReference type="GO" id="GO:0046654">
    <property type="term" value="P:tetrahydrofolate biosynthetic process"/>
    <property type="evidence" value="ECO:0007669"/>
    <property type="project" value="UniProtKB-UniPathway"/>
</dbReference>
<dbReference type="Proteomes" id="UP000595823">
    <property type="component" value="Chromosome"/>
</dbReference>
<evidence type="ECO:0000256" key="2">
    <source>
        <dbReference type="ARBA" id="ARBA00009539"/>
    </source>
</evidence>
<dbReference type="UniPathway" id="UPA00077">
    <property type="reaction ID" value="UER00158"/>
</dbReference>
<proteinExistence type="inferred from homology"/>
<dbReference type="GO" id="GO:0070401">
    <property type="term" value="F:NADP+ binding"/>
    <property type="evidence" value="ECO:0007669"/>
    <property type="project" value="UniProtKB-ARBA"/>
</dbReference>
<dbReference type="InterPro" id="IPR012259">
    <property type="entry name" value="DHFR"/>
</dbReference>
<name>A0A7T6Z5Y1_9BACI</name>
<evidence type="ECO:0000256" key="4">
    <source>
        <dbReference type="ARBA" id="ARBA00022563"/>
    </source>
</evidence>
<keyword evidence="4 8" id="KW-0554">One-carbon metabolism</keyword>
<evidence type="ECO:0000256" key="5">
    <source>
        <dbReference type="ARBA" id="ARBA00022857"/>
    </source>
</evidence>
<keyword evidence="6 8" id="KW-0560">Oxidoreductase</keyword>
<protein>
    <recommendedName>
        <fullName evidence="3 8">Dihydrofolate reductase</fullName>
        <ecNumber evidence="3 8">1.5.1.3</ecNumber>
    </recommendedName>
</protein>
<comment type="pathway">
    <text evidence="1 8">Cofactor biosynthesis; tetrahydrofolate biosynthesis; 5,6,7,8-tetrahydrofolate from 7,8-dihydrofolate: step 1/1.</text>
</comment>
<dbReference type="PROSITE" id="PS51330">
    <property type="entry name" value="DHFR_2"/>
    <property type="match status" value="1"/>
</dbReference>
<evidence type="ECO:0000313" key="11">
    <source>
        <dbReference type="Proteomes" id="UP000595823"/>
    </source>
</evidence>
<dbReference type="GO" id="GO:0046452">
    <property type="term" value="P:dihydrofolate metabolic process"/>
    <property type="evidence" value="ECO:0007669"/>
    <property type="project" value="TreeGrafter"/>
</dbReference>
<dbReference type="PANTHER" id="PTHR48069:SF3">
    <property type="entry name" value="DIHYDROFOLATE REDUCTASE"/>
    <property type="match status" value="1"/>
</dbReference>
<dbReference type="PRINTS" id="PR00070">
    <property type="entry name" value="DHFR"/>
</dbReference>
<dbReference type="EC" id="1.5.1.3" evidence="3 8"/>
<evidence type="ECO:0000256" key="8">
    <source>
        <dbReference type="PIRNR" id="PIRNR000194"/>
    </source>
</evidence>
<dbReference type="AlphaFoldDB" id="A0A7T6Z5Y1"/>
<dbReference type="FunFam" id="3.40.430.10:FF:000001">
    <property type="entry name" value="Dihydrofolate reductase"/>
    <property type="match status" value="1"/>
</dbReference>
<gene>
    <name evidence="10" type="ORF">HUG15_19340</name>
</gene>
<dbReference type="PIRSF" id="PIRSF000194">
    <property type="entry name" value="DHFR"/>
    <property type="match status" value="1"/>
</dbReference>
<dbReference type="InterPro" id="IPR024072">
    <property type="entry name" value="DHFR-like_dom_sf"/>
</dbReference>
<keyword evidence="11" id="KW-1185">Reference proteome</keyword>
<dbReference type="GO" id="GO:0005829">
    <property type="term" value="C:cytosol"/>
    <property type="evidence" value="ECO:0007669"/>
    <property type="project" value="TreeGrafter"/>
</dbReference>
<dbReference type="KEGG" id="scia:HUG15_19340"/>
<keyword evidence="5 8" id="KW-0521">NADP</keyword>
<reference evidence="10 11" key="1">
    <citation type="submission" date="2020-06" db="EMBL/GenBank/DDBJ databases">
        <title>Genomic analysis of Salicibibacter sp. NKC5-3.</title>
        <authorList>
            <person name="Oh Y.J."/>
        </authorList>
    </citation>
    <scope>NUCLEOTIDE SEQUENCE [LARGE SCALE GENOMIC DNA]</scope>
    <source>
        <strain evidence="10 11">NKC5-3</strain>
    </source>
</reference>
<comment type="catalytic activity">
    <reaction evidence="8">
        <text>(6S)-5,6,7,8-tetrahydrofolate + NADP(+) = 7,8-dihydrofolate + NADPH + H(+)</text>
        <dbReference type="Rhea" id="RHEA:15009"/>
        <dbReference type="ChEBI" id="CHEBI:15378"/>
        <dbReference type="ChEBI" id="CHEBI:57451"/>
        <dbReference type="ChEBI" id="CHEBI:57453"/>
        <dbReference type="ChEBI" id="CHEBI:57783"/>
        <dbReference type="ChEBI" id="CHEBI:58349"/>
        <dbReference type="EC" id="1.5.1.3"/>
    </reaction>
</comment>
<feature type="domain" description="DHFR" evidence="9">
    <location>
        <begin position="1"/>
        <end position="160"/>
    </location>
</feature>
<comment type="similarity">
    <text evidence="2 8">Belongs to the dihydrofolate reductase family.</text>
</comment>
<evidence type="ECO:0000256" key="3">
    <source>
        <dbReference type="ARBA" id="ARBA00012856"/>
    </source>
</evidence>
<evidence type="ECO:0000256" key="7">
    <source>
        <dbReference type="ARBA" id="ARBA00025067"/>
    </source>
</evidence>
<sequence length="162" mass="19090">MLSMMVAHDRNRGIGKNNAMPWHLPADLSFLKKNTVGKTIVMGRSTFEAIGKPLPERRNIVLTTQKDFEVEGIETVHAIETVLAENERLDEEWVILGGSNVYEQAFPYADRLYVTYIDDSFDVDRFFPAFDQNDWELIWQEKGTKNDKNPYDYWFRMYDRRK</sequence>
<organism evidence="10 11">
    <name type="scientific">Salicibibacter cibarius</name>
    <dbReference type="NCBI Taxonomy" id="2743000"/>
    <lineage>
        <taxon>Bacteria</taxon>
        <taxon>Bacillati</taxon>
        <taxon>Bacillota</taxon>
        <taxon>Bacilli</taxon>
        <taxon>Bacillales</taxon>
        <taxon>Bacillaceae</taxon>
        <taxon>Salicibibacter</taxon>
    </lineage>
</organism>
<dbReference type="SUPFAM" id="SSF53597">
    <property type="entry name" value="Dihydrofolate reductase-like"/>
    <property type="match status" value="1"/>
</dbReference>
<evidence type="ECO:0000259" key="9">
    <source>
        <dbReference type="PROSITE" id="PS51330"/>
    </source>
</evidence>
<evidence type="ECO:0000313" key="10">
    <source>
        <dbReference type="EMBL" id="QQK77521.1"/>
    </source>
</evidence>
<dbReference type="CDD" id="cd00209">
    <property type="entry name" value="DHFR"/>
    <property type="match status" value="1"/>
</dbReference>
<comment type="function">
    <text evidence="7 8">Key enzyme in folate metabolism. Catalyzes an essential reaction for de novo glycine and purine synthesis, and for DNA precursor synthesis.</text>
</comment>
<dbReference type="Gene3D" id="3.40.430.10">
    <property type="entry name" value="Dihydrofolate Reductase, subunit A"/>
    <property type="match status" value="1"/>
</dbReference>
<evidence type="ECO:0000256" key="6">
    <source>
        <dbReference type="ARBA" id="ARBA00023002"/>
    </source>
</evidence>
<dbReference type="GO" id="GO:0006730">
    <property type="term" value="P:one-carbon metabolic process"/>
    <property type="evidence" value="ECO:0007669"/>
    <property type="project" value="UniProtKB-KW"/>
</dbReference>
<dbReference type="EMBL" id="CP054705">
    <property type="protein sequence ID" value="QQK77521.1"/>
    <property type="molecule type" value="Genomic_DNA"/>
</dbReference>
<dbReference type="RefSeq" id="WP_200124915.1">
    <property type="nucleotide sequence ID" value="NZ_CP054705.1"/>
</dbReference>
<evidence type="ECO:0000256" key="1">
    <source>
        <dbReference type="ARBA" id="ARBA00004903"/>
    </source>
</evidence>